<feature type="binding site" evidence="8">
    <location>
        <position position="65"/>
    </location>
    <ligand>
        <name>GTP</name>
        <dbReference type="ChEBI" id="CHEBI:37565"/>
    </ligand>
</feature>
<evidence type="ECO:0000256" key="6">
    <source>
        <dbReference type="ARBA" id="ARBA00023134"/>
    </source>
</evidence>
<evidence type="ECO:0000259" key="9">
    <source>
        <dbReference type="Pfam" id="PF12804"/>
    </source>
</evidence>
<comment type="caution">
    <text evidence="8">Lacks conserved residue(s) required for the propagation of feature annotation.</text>
</comment>
<feature type="binding site" evidence="8">
    <location>
        <begin position="9"/>
        <end position="11"/>
    </location>
    <ligand>
        <name>GTP</name>
        <dbReference type="ChEBI" id="CHEBI:37565"/>
    </ligand>
</feature>
<evidence type="ECO:0000313" key="10">
    <source>
        <dbReference type="EMBL" id="KDN54403.1"/>
    </source>
</evidence>
<evidence type="ECO:0000256" key="3">
    <source>
        <dbReference type="ARBA" id="ARBA00022723"/>
    </source>
</evidence>
<feature type="binding site" evidence="8">
    <location>
        <position position="94"/>
    </location>
    <ligand>
        <name>GTP</name>
        <dbReference type="ChEBI" id="CHEBI:37565"/>
    </ligand>
</feature>
<protein>
    <recommendedName>
        <fullName evidence="8">Probable molybdenum cofactor guanylyltransferase</fullName>
        <shortName evidence="8">MoCo guanylyltransferase</shortName>
        <ecNumber evidence="8">2.7.7.77</ecNumber>
    </recommendedName>
    <alternativeName>
        <fullName evidence="8">GTP:molybdopterin guanylyltransferase</fullName>
    </alternativeName>
    <alternativeName>
        <fullName evidence="8">Mo-MPT guanylyltransferase</fullName>
    </alternativeName>
    <alternativeName>
        <fullName evidence="8">Molybdopterin guanylyltransferase</fullName>
    </alternativeName>
    <alternativeName>
        <fullName evidence="8">Molybdopterin-guanine dinucleotide synthase</fullName>
        <shortName evidence="8">MGD synthase</shortName>
    </alternativeName>
</protein>
<dbReference type="InterPro" id="IPR013482">
    <property type="entry name" value="Molybde_CF_guanTrfase"/>
</dbReference>
<dbReference type="EMBL" id="JNCA01000023">
    <property type="protein sequence ID" value="KDN54403.1"/>
    <property type="molecule type" value="Genomic_DNA"/>
</dbReference>
<dbReference type="PATRIC" id="fig|1492738.3.peg.2502"/>
<dbReference type="GO" id="GO:0061603">
    <property type="term" value="F:molybdenum cofactor guanylyltransferase activity"/>
    <property type="evidence" value="ECO:0007669"/>
    <property type="project" value="UniProtKB-EC"/>
</dbReference>
<feature type="binding site" evidence="8">
    <location>
        <position position="94"/>
    </location>
    <ligand>
        <name>Mg(2+)</name>
        <dbReference type="ChEBI" id="CHEBI:18420"/>
    </ligand>
</feature>
<dbReference type="PANTHER" id="PTHR19136:SF81">
    <property type="entry name" value="MOLYBDENUM COFACTOR GUANYLYLTRANSFERASE"/>
    <property type="match status" value="1"/>
</dbReference>
<feature type="domain" description="MobA-like NTP transferase" evidence="9">
    <location>
        <begin position="8"/>
        <end position="157"/>
    </location>
</feature>
<comment type="catalytic activity">
    <reaction evidence="8">
        <text>Mo-molybdopterin + GTP + H(+) = Mo-molybdopterin guanine dinucleotide + diphosphate</text>
        <dbReference type="Rhea" id="RHEA:34243"/>
        <dbReference type="ChEBI" id="CHEBI:15378"/>
        <dbReference type="ChEBI" id="CHEBI:33019"/>
        <dbReference type="ChEBI" id="CHEBI:37565"/>
        <dbReference type="ChEBI" id="CHEBI:71302"/>
        <dbReference type="ChEBI" id="CHEBI:71310"/>
        <dbReference type="EC" id="2.7.7.77"/>
    </reaction>
</comment>
<keyword evidence="7 8" id="KW-0501">Molybdenum cofactor biosynthesis</keyword>
<dbReference type="InterPro" id="IPR029044">
    <property type="entry name" value="Nucleotide-diphossugar_trans"/>
</dbReference>
<keyword evidence="10" id="KW-0548">Nucleotidyltransferase</keyword>
<dbReference type="OrthoDB" id="9788394at2"/>
<dbReference type="Gene3D" id="3.90.550.10">
    <property type="entry name" value="Spore Coat Polysaccharide Biosynthesis Protein SpsA, Chain A"/>
    <property type="match status" value="1"/>
</dbReference>
<name>A0A066WPB5_9FLAO</name>
<keyword evidence="11" id="KW-1185">Reference proteome</keyword>
<evidence type="ECO:0000256" key="4">
    <source>
        <dbReference type="ARBA" id="ARBA00022741"/>
    </source>
</evidence>
<evidence type="ECO:0000256" key="7">
    <source>
        <dbReference type="ARBA" id="ARBA00023150"/>
    </source>
</evidence>
<evidence type="ECO:0000256" key="2">
    <source>
        <dbReference type="ARBA" id="ARBA00022679"/>
    </source>
</evidence>
<keyword evidence="1 8" id="KW-0963">Cytoplasm</keyword>
<evidence type="ECO:0000313" key="11">
    <source>
        <dbReference type="Proteomes" id="UP000027064"/>
    </source>
</evidence>
<accession>A0A066WPB5</accession>
<dbReference type="STRING" id="1492738.FEM21_25160"/>
<feature type="binding site" evidence="8">
    <location>
        <position position="21"/>
    </location>
    <ligand>
        <name>GTP</name>
        <dbReference type="ChEBI" id="CHEBI:37565"/>
    </ligand>
</feature>
<gene>
    <name evidence="8" type="primary">mobA</name>
    <name evidence="10" type="ORF">FEM21_25160</name>
</gene>
<comment type="caution">
    <text evidence="10">The sequence shown here is derived from an EMBL/GenBank/DDBJ whole genome shotgun (WGS) entry which is preliminary data.</text>
</comment>
<dbReference type="SUPFAM" id="SSF53448">
    <property type="entry name" value="Nucleotide-diphospho-sugar transferases"/>
    <property type="match status" value="1"/>
</dbReference>
<dbReference type="AlphaFoldDB" id="A0A066WPB5"/>
<dbReference type="CDD" id="cd02503">
    <property type="entry name" value="MobA"/>
    <property type="match status" value="1"/>
</dbReference>
<sequence length="190" mass="21515">MKKVTVSILCGGKSSRMQSEKGLVLFQGRPFIEHIIAAALPISKEIQLVTNTSYYDYLHYKKIKDIELDKGPIGGIYSALVHSESEINLILSCDIPLISTELLSELITKHTTDFEISVFSDVNKIHPLIGIYSKKIIPILKKAIEENDLKMMRFLEKVNHQIIEVVGEKSKQFRNVNSPAELNELNTNLY</sequence>
<dbReference type="GO" id="GO:0005737">
    <property type="term" value="C:cytoplasm"/>
    <property type="evidence" value="ECO:0007669"/>
    <property type="project" value="UniProtKB-SubCell"/>
</dbReference>
<comment type="domain">
    <text evidence="8">The N-terminal domain determines nucleotide recognition and specific binding, while the C-terminal domain determines the specific binding to the target protein.</text>
</comment>
<dbReference type="PANTHER" id="PTHR19136">
    <property type="entry name" value="MOLYBDENUM COFACTOR GUANYLYLTRANSFERASE"/>
    <property type="match status" value="1"/>
</dbReference>
<evidence type="ECO:0000256" key="1">
    <source>
        <dbReference type="ARBA" id="ARBA00022490"/>
    </source>
</evidence>
<dbReference type="HAMAP" id="MF_00316">
    <property type="entry name" value="MobA"/>
    <property type="match status" value="1"/>
</dbReference>
<dbReference type="RefSeq" id="WP_035660747.1">
    <property type="nucleotide sequence ID" value="NZ_JNCA01000023.1"/>
</dbReference>
<keyword evidence="2 8" id="KW-0808">Transferase</keyword>
<dbReference type="InterPro" id="IPR025877">
    <property type="entry name" value="MobA-like_NTP_Trfase"/>
</dbReference>
<dbReference type="GO" id="GO:0005525">
    <property type="term" value="F:GTP binding"/>
    <property type="evidence" value="ECO:0007669"/>
    <property type="project" value="UniProtKB-UniRule"/>
</dbReference>
<evidence type="ECO:0000256" key="5">
    <source>
        <dbReference type="ARBA" id="ARBA00022842"/>
    </source>
</evidence>
<keyword evidence="3 8" id="KW-0479">Metal-binding</keyword>
<evidence type="ECO:0000256" key="8">
    <source>
        <dbReference type="HAMAP-Rule" id="MF_00316"/>
    </source>
</evidence>
<dbReference type="GO" id="GO:0046872">
    <property type="term" value="F:metal ion binding"/>
    <property type="evidence" value="ECO:0007669"/>
    <property type="project" value="UniProtKB-KW"/>
</dbReference>
<dbReference type="Proteomes" id="UP000027064">
    <property type="component" value="Unassembled WGS sequence"/>
</dbReference>
<comment type="cofactor">
    <cofactor evidence="8">
        <name>Mg(2+)</name>
        <dbReference type="ChEBI" id="CHEBI:18420"/>
    </cofactor>
</comment>
<reference evidence="10 11" key="1">
    <citation type="submission" date="2014-05" db="EMBL/GenBank/DDBJ databases">
        <title>Genome Sequence of Flavobacterium sp. EM1321.</title>
        <authorList>
            <person name="Shin S.-K."/>
            <person name="Yi H."/>
        </authorList>
    </citation>
    <scope>NUCLEOTIDE SEQUENCE [LARGE SCALE GENOMIC DNA]</scope>
    <source>
        <strain evidence="10 11">EM1321</strain>
    </source>
</reference>
<comment type="subcellular location">
    <subcellularLocation>
        <location evidence="8">Cytoplasm</location>
    </subcellularLocation>
</comment>
<comment type="function">
    <text evidence="8">Transfers a GMP moiety from GTP to Mo-molybdopterin (Mo-MPT) cofactor (Moco or molybdenum cofactor) to form Mo-molybdopterin guanine dinucleotide (Mo-MGD) cofactor.</text>
</comment>
<proteinExistence type="inferred from homology"/>
<dbReference type="Pfam" id="PF12804">
    <property type="entry name" value="NTP_transf_3"/>
    <property type="match status" value="1"/>
</dbReference>
<keyword evidence="6 8" id="KW-0342">GTP-binding</keyword>
<dbReference type="GO" id="GO:0006777">
    <property type="term" value="P:Mo-molybdopterin cofactor biosynthetic process"/>
    <property type="evidence" value="ECO:0007669"/>
    <property type="project" value="UniProtKB-KW"/>
</dbReference>
<keyword evidence="4 8" id="KW-0547">Nucleotide-binding</keyword>
<keyword evidence="5 8" id="KW-0460">Magnesium</keyword>
<comment type="similarity">
    <text evidence="8">Belongs to the MobA family.</text>
</comment>
<dbReference type="eggNOG" id="COG0746">
    <property type="taxonomic scope" value="Bacteria"/>
</dbReference>
<organism evidence="10 11">
    <name type="scientific">Flavobacterium seoulense</name>
    <dbReference type="NCBI Taxonomy" id="1492738"/>
    <lineage>
        <taxon>Bacteria</taxon>
        <taxon>Pseudomonadati</taxon>
        <taxon>Bacteroidota</taxon>
        <taxon>Flavobacteriia</taxon>
        <taxon>Flavobacteriales</taxon>
        <taxon>Flavobacteriaceae</taxon>
        <taxon>Flavobacterium</taxon>
    </lineage>
</organism>
<dbReference type="EC" id="2.7.7.77" evidence="8"/>